<dbReference type="STRING" id="1121400.SAMN02746065_104153"/>
<keyword evidence="2" id="KW-1185">Reference proteome</keyword>
<evidence type="ECO:0000313" key="2">
    <source>
        <dbReference type="Proteomes" id="UP000192418"/>
    </source>
</evidence>
<dbReference type="RefSeq" id="WP_084067376.1">
    <property type="nucleotide sequence ID" value="NZ_FWXY01000004.1"/>
</dbReference>
<organism evidence="1 2">
    <name type="scientific">Desulfocicer vacuolatum DSM 3385</name>
    <dbReference type="NCBI Taxonomy" id="1121400"/>
    <lineage>
        <taxon>Bacteria</taxon>
        <taxon>Pseudomonadati</taxon>
        <taxon>Thermodesulfobacteriota</taxon>
        <taxon>Desulfobacteria</taxon>
        <taxon>Desulfobacterales</taxon>
        <taxon>Desulfobacteraceae</taxon>
        <taxon>Desulfocicer</taxon>
    </lineage>
</organism>
<dbReference type="Proteomes" id="UP000192418">
    <property type="component" value="Unassembled WGS sequence"/>
</dbReference>
<evidence type="ECO:0000313" key="1">
    <source>
        <dbReference type="EMBL" id="SMC55958.1"/>
    </source>
</evidence>
<name>A0A1W2A6R7_9BACT</name>
<accession>A0A1W2A6R7</accession>
<proteinExistence type="predicted"/>
<protein>
    <submittedName>
        <fullName evidence="1">Uncharacterized protein</fullName>
    </submittedName>
</protein>
<reference evidence="1 2" key="1">
    <citation type="submission" date="2017-04" db="EMBL/GenBank/DDBJ databases">
        <authorList>
            <person name="Afonso C.L."/>
            <person name="Miller P.J."/>
            <person name="Scott M.A."/>
            <person name="Spackman E."/>
            <person name="Goraichik I."/>
            <person name="Dimitrov K.M."/>
            <person name="Suarez D.L."/>
            <person name="Swayne D.E."/>
        </authorList>
    </citation>
    <scope>NUCLEOTIDE SEQUENCE [LARGE SCALE GENOMIC DNA]</scope>
    <source>
        <strain evidence="1 2">DSM 3385</strain>
    </source>
</reference>
<dbReference type="EMBL" id="FWXY01000004">
    <property type="protein sequence ID" value="SMC55958.1"/>
    <property type="molecule type" value="Genomic_DNA"/>
</dbReference>
<gene>
    <name evidence="1" type="ORF">SAMN02746065_104153</name>
</gene>
<dbReference type="OrthoDB" id="9789917at2"/>
<sequence>MEEKIVKTIPLAHDLTLEILDLSRKISSDAFQVKMTARVTIPVKESIFTPESFTNFSLENIISKVGTTTTYEHKKERNFIMAPDKDTVFDQLVASFEGTLLPYVSKPSFPRKYILKCYMQ</sequence>
<dbReference type="AlphaFoldDB" id="A0A1W2A6R7"/>